<dbReference type="AlphaFoldDB" id="A0A0D1YWK3"/>
<dbReference type="RefSeq" id="XP_016214911.1">
    <property type="nucleotide sequence ID" value="XM_016357507.1"/>
</dbReference>
<feature type="region of interest" description="Disordered" evidence="1">
    <location>
        <begin position="1"/>
        <end position="81"/>
    </location>
</feature>
<dbReference type="EMBL" id="KN847539">
    <property type="protein sequence ID" value="KIW05042.1"/>
    <property type="molecule type" value="Genomic_DNA"/>
</dbReference>
<feature type="region of interest" description="Disordered" evidence="1">
    <location>
        <begin position="125"/>
        <end position="188"/>
    </location>
</feature>
<keyword evidence="3" id="KW-1185">Reference proteome</keyword>
<proteinExistence type="predicted"/>
<feature type="compositionally biased region" description="Basic and acidic residues" evidence="1">
    <location>
        <begin position="64"/>
        <end position="80"/>
    </location>
</feature>
<evidence type="ECO:0000313" key="3">
    <source>
        <dbReference type="Proteomes" id="UP000053259"/>
    </source>
</evidence>
<dbReference type="Proteomes" id="UP000053259">
    <property type="component" value="Unassembled WGS sequence"/>
</dbReference>
<evidence type="ECO:0000313" key="2">
    <source>
        <dbReference type="EMBL" id="KIW05042.1"/>
    </source>
</evidence>
<dbReference type="HOGENOM" id="CLU_1442123_0_0_1"/>
<evidence type="ECO:0000256" key="1">
    <source>
        <dbReference type="SAM" id="MobiDB-lite"/>
    </source>
</evidence>
<dbReference type="GeneID" id="27312171"/>
<name>A0A0D1YWK3_9PEZI</name>
<feature type="compositionally biased region" description="Polar residues" evidence="1">
    <location>
        <begin position="1"/>
        <end position="17"/>
    </location>
</feature>
<accession>A0A0D1YWK3</accession>
<dbReference type="InParanoid" id="A0A0D1YWK3"/>
<feature type="compositionally biased region" description="Basic and acidic residues" evidence="1">
    <location>
        <begin position="137"/>
        <end position="170"/>
    </location>
</feature>
<organism evidence="2 3">
    <name type="scientific">Verruconis gallopava</name>
    <dbReference type="NCBI Taxonomy" id="253628"/>
    <lineage>
        <taxon>Eukaryota</taxon>
        <taxon>Fungi</taxon>
        <taxon>Dikarya</taxon>
        <taxon>Ascomycota</taxon>
        <taxon>Pezizomycotina</taxon>
        <taxon>Dothideomycetes</taxon>
        <taxon>Pleosporomycetidae</taxon>
        <taxon>Venturiales</taxon>
        <taxon>Sympoventuriaceae</taxon>
        <taxon>Verruconis</taxon>
    </lineage>
</organism>
<protein>
    <submittedName>
        <fullName evidence="2">Uncharacterized protein</fullName>
    </submittedName>
</protein>
<sequence length="188" mass="21246">MTQSNMCSPTSRRTSPEATEAQHDTDVSTPPVSVSNSNATTDHVDAEFGGSWSQFTPVNRPPRKRPESPGRDGAEHRVEFQIEGTDSILRRCFEASSSREMFAIRQATRSVSREDVITAAEAAIGDVNVAKKRVRAGKKEEAKRRRVEARLQREREKRRKGDQERKRAGERGATQRIARKRQDEGEKR</sequence>
<feature type="compositionally biased region" description="Low complexity" evidence="1">
    <location>
        <begin position="27"/>
        <end position="38"/>
    </location>
</feature>
<gene>
    <name evidence="2" type="ORF">PV09_04198</name>
</gene>
<dbReference type="VEuPathDB" id="FungiDB:PV09_04198"/>
<reference evidence="2 3" key="1">
    <citation type="submission" date="2015-01" db="EMBL/GenBank/DDBJ databases">
        <title>The Genome Sequence of Ochroconis gallopava CBS43764.</title>
        <authorList>
            <consortium name="The Broad Institute Genomics Platform"/>
            <person name="Cuomo C."/>
            <person name="de Hoog S."/>
            <person name="Gorbushina A."/>
            <person name="Stielow B."/>
            <person name="Teixiera M."/>
            <person name="Abouelleil A."/>
            <person name="Chapman S.B."/>
            <person name="Priest M."/>
            <person name="Young S.K."/>
            <person name="Wortman J."/>
            <person name="Nusbaum C."/>
            <person name="Birren B."/>
        </authorList>
    </citation>
    <scope>NUCLEOTIDE SEQUENCE [LARGE SCALE GENOMIC DNA]</scope>
    <source>
        <strain evidence="2 3">CBS 43764</strain>
    </source>
</reference>